<protein>
    <recommendedName>
        <fullName evidence="5">RED-like N-terminal domain-containing protein</fullName>
    </recommendedName>
</protein>
<feature type="region of interest" description="Disordered" evidence="4">
    <location>
        <begin position="36"/>
        <end position="112"/>
    </location>
</feature>
<dbReference type="AlphaFoldDB" id="A0A0J0XRU4"/>
<evidence type="ECO:0000256" key="2">
    <source>
        <dbReference type="ARBA" id="ARBA00023242"/>
    </source>
</evidence>
<dbReference type="Proteomes" id="UP000053611">
    <property type="component" value="Unassembled WGS sequence"/>
</dbReference>
<dbReference type="GeneID" id="28985853"/>
<feature type="compositionally biased region" description="Basic and acidic residues" evidence="4">
    <location>
        <begin position="67"/>
        <end position="76"/>
    </location>
</feature>
<reference evidence="6 7" key="1">
    <citation type="submission" date="2015-03" db="EMBL/GenBank/DDBJ databases">
        <title>Genomics and transcriptomics of the oil-accumulating basidiomycete yeast T. oleaginosus allow insights into substrate utilization and the diverse evolutionary trajectories of mating systems in fungi.</title>
        <authorList>
            <consortium name="DOE Joint Genome Institute"/>
            <person name="Kourist R."/>
            <person name="Kracht O."/>
            <person name="Bracharz F."/>
            <person name="Lipzen A."/>
            <person name="Nolan M."/>
            <person name="Ohm R."/>
            <person name="Grigoriev I."/>
            <person name="Sun S."/>
            <person name="Heitman J."/>
            <person name="Bruck T."/>
            <person name="Nowrousian M."/>
        </authorList>
    </citation>
    <scope>NUCLEOTIDE SEQUENCE [LARGE SCALE GENOMIC DNA]</scope>
    <source>
        <strain evidence="6 7">IBC0246</strain>
    </source>
</reference>
<name>A0A0J0XRU4_9TREE</name>
<feature type="domain" description="RED-like N-terminal" evidence="5">
    <location>
        <begin position="90"/>
        <end position="215"/>
    </location>
</feature>
<feature type="compositionally biased region" description="Basic and acidic residues" evidence="4">
    <location>
        <begin position="422"/>
        <end position="438"/>
    </location>
</feature>
<evidence type="ECO:0000313" key="7">
    <source>
        <dbReference type="Proteomes" id="UP000053611"/>
    </source>
</evidence>
<dbReference type="RefSeq" id="XP_018280286.1">
    <property type="nucleotide sequence ID" value="XM_018425250.1"/>
</dbReference>
<dbReference type="Pfam" id="PF07808">
    <property type="entry name" value="RED_N"/>
    <property type="match status" value="1"/>
</dbReference>
<feature type="region of interest" description="Disordered" evidence="4">
    <location>
        <begin position="173"/>
        <end position="358"/>
    </location>
</feature>
<comment type="subcellular location">
    <subcellularLocation>
        <location evidence="1">Nucleus</location>
    </subcellularLocation>
</comment>
<evidence type="ECO:0000259" key="5">
    <source>
        <dbReference type="Pfam" id="PF07808"/>
    </source>
</evidence>
<feature type="compositionally biased region" description="Basic and acidic residues" evidence="4">
    <location>
        <begin position="194"/>
        <end position="208"/>
    </location>
</feature>
<evidence type="ECO:0000256" key="3">
    <source>
        <dbReference type="SAM" id="Coils"/>
    </source>
</evidence>
<evidence type="ECO:0000256" key="1">
    <source>
        <dbReference type="ARBA" id="ARBA00004123"/>
    </source>
</evidence>
<keyword evidence="3" id="KW-0175">Coiled coil</keyword>
<feature type="compositionally biased region" description="Basic residues" evidence="4">
    <location>
        <begin position="301"/>
        <end position="312"/>
    </location>
</feature>
<evidence type="ECO:0000256" key="4">
    <source>
        <dbReference type="SAM" id="MobiDB-lite"/>
    </source>
</evidence>
<organism evidence="6 7">
    <name type="scientific">Cutaneotrichosporon oleaginosum</name>
    <dbReference type="NCBI Taxonomy" id="879819"/>
    <lineage>
        <taxon>Eukaryota</taxon>
        <taxon>Fungi</taxon>
        <taxon>Dikarya</taxon>
        <taxon>Basidiomycota</taxon>
        <taxon>Agaricomycotina</taxon>
        <taxon>Tremellomycetes</taxon>
        <taxon>Trichosporonales</taxon>
        <taxon>Trichosporonaceae</taxon>
        <taxon>Cutaneotrichosporon</taxon>
    </lineage>
</organism>
<dbReference type="EMBL" id="KQ087191">
    <property type="protein sequence ID" value="KLT43795.1"/>
    <property type="molecule type" value="Genomic_DNA"/>
</dbReference>
<keyword evidence="7" id="KW-1185">Reference proteome</keyword>
<dbReference type="OrthoDB" id="3366823at2759"/>
<feature type="compositionally biased region" description="Basic and acidic residues" evidence="4">
    <location>
        <begin position="99"/>
        <end position="112"/>
    </location>
</feature>
<dbReference type="GO" id="GO:0005634">
    <property type="term" value="C:nucleus"/>
    <property type="evidence" value="ECO:0007669"/>
    <property type="project" value="UniProtKB-SubCell"/>
</dbReference>
<dbReference type="InterPro" id="IPR012916">
    <property type="entry name" value="RED_N"/>
</dbReference>
<proteinExistence type="predicted"/>
<dbReference type="PANTHER" id="PTHR12765">
    <property type="entry name" value="RED PROTEIN IK FACTOR CYTOKINE IK"/>
    <property type="match status" value="1"/>
</dbReference>
<feature type="coiled-coil region" evidence="3">
    <location>
        <begin position="114"/>
        <end position="141"/>
    </location>
</feature>
<feature type="compositionally biased region" description="Acidic residues" evidence="4">
    <location>
        <begin position="279"/>
        <end position="296"/>
    </location>
</feature>
<sequence>MLLSCPTTGSATRLALQHANANASVGFDDAFRSLLTKPREGGSSRSGAVLGRAPPKRGWGTKAKPPAKKESDKSGDGTDGSRPAFAPRSQAKKVQAPQYKDRAAIRRAGGDGEYKEVEHLLEEFERRKVEAGEDADKVEAQREYLGGDAEHSVLVKGLDYALLARRKAEIEAEKAAGMEDELEQLGQTIKSKSQSKEQPVEPTKDPKGNKFKTIGKKAPVEEPQRRRKTVEREIEHNEKATKPAQRPRSPVKPPPPPDPEDEEDIFADAGEYDLKAGREDEDDDDDSDEEGQMDIDEPQRRSRSRSRARQRSSSRSDSRGRGRSRSRSLSDGETLPFERSPTPESDDEGPVTRLQPLASSAITDLRGFLAADEADAKADARRASKARWRAAQGLAMQEGVDASMLKRTQTDDQKANREYRMLMHRLNKDKDKDGKDKGSGGPSK</sequence>
<feature type="region of interest" description="Disordered" evidence="4">
    <location>
        <begin position="422"/>
        <end position="444"/>
    </location>
</feature>
<dbReference type="InterPro" id="IPR039896">
    <property type="entry name" value="Red-like"/>
</dbReference>
<feature type="compositionally biased region" description="Basic and acidic residues" evidence="4">
    <location>
        <begin position="218"/>
        <end position="241"/>
    </location>
</feature>
<accession>A0A0J0XRU4</accession>
<dbReference type="STRING" id="879819.A0A0J0XRU4"/>
<gene>
    <name evidence="6" type="ORF">CC85DRAFT_300967</name>
</gene>
<evidence type="ECO:0000313" key="6">
    <source>
        <dbReference type="EMBL" id="KLT43795.1"/>
    </source>
</evidence>
<keyword evidence="2" id="KW-0539">Nucleus</keyword>